<comment type="similarity">
    <text evidence="1 3">Belongs to the 5'-nucleotidase family.</text>
</comment>
<keyword evidence="7" id="KW-1185">Reference proteome</keyword>
<dbReference type="SUPFAM" id="SSF56300">
    <property type="entry name" value="Metallo-dependent phosphatases"/>
    <property type="match status" value="1"/>
</dbReference>
<dbReference type="EMBL" id="PXWF02000244">
    <property type="protein sequence ID" value="PWF46619.1"/>
    <property type="molecule type" value="Genomic_DNA"/>
</dbReference>
<dbReference type="GO" id="GO:0009166">
    <property type="term" value="P:nucleotide catabolic process"/>
    <property type="evidence" value="ECO:0007669"/>
    <property type="project" value="InterPro"/>
</dbReference>
<evidence type="ECO:0000259" key="5">
    <source>
        <dbReference type="Pfam" id="PF02872"/>
    </source>
</evidence>
<dbReference type="Pfam" id="PF00149">
    <property type="entry name" value="Metallophos"/>
    <property type="match status" value="1"/>
</dbReference>
<dbReference type="Proteomes" id="UP000241421">
    <property type="component" value="Unassembled WGS sequence"/>
</dbReference>
<feature type="domain" description="5'-Nucleotidase C-terminal" evidence="5">
    <location>
        <begin position="410"/>
        <end position="581"/>
    </location>
</feature>
<name>A0A2U2HIL4_9BURK</name>
<evidence type="ECO:0000259" key="4">
    <source>
        <dbReference type="Pfam" id="PF00149"/>
    </source>
</evidence>
<dbReference type="NCBIfam" id="NF006938">
    <property type="entry name" value="PRK09420.1"/>
    <property type="match status" value="1"/>
</dbReference>
<dbReference type="InterPro" id="IPR008334">
    <property type="entry name" value="5'-Nucleotdase_C"/>
</dbReference>
<evidence type="ECO:0000256" key="1">
    <source>
        <dbReference type="ARBA" id="ARBA00006654"/>
    </source>
</evidence>
<accession>A0A2U2HIL4</accession>
<dbReference type="AlphaFoldDB" id="A0A2U2HIL4"/>
<organism evidence="6 7">
    <name type="scientific">Massilia glaciei</name>
    <dbReference type="NCBI Taxonomy" id="1524097"/>
    <lineage>
        <taxon>Bacteria</taxon>
        <taxon>Pseudomonadati</taxon>
        <taxon>Pseudomonadota</taxon>
        <taxon>Betaproteobacteria</taxon>
        <taxon>Burkholderiales</taxon>
        <taxon>Oxalobacteraceae</taxon>
        <taxon>Telluria group</taxon>
        <taxon>Massilia</taxon>
    </lineage>
</organism>
<dbReference type="InterPro" id="IPR006146">
    <property type="entry name" value="5'-Nucleotdase_CS"/>
</dbReference>
<gene>
    <name evidence="6" type="ORF">C7C56_016125</name>
</gene>
<keyword evidence="3" id="KW-0547">Nucleotide-binding</keyword>
<dbReference type="OrthoDB" id="9803927at2"/>
<evidence type="ECO:0000313" key="6">
    <source>
        <dbReference type="EMBL" id="PWF46619.1"/>
    </source>
</evidence>
<dbReference type="Gene3D" id="3.90.780.10">
    <property type="entry name" value="5'-Nucleotidase, C-terminal domain"/>
    <property type="match status" value="1"/>
</dbReference>
<dbReference type="PROSITE" id="PS00786">
    <property type="entry name" value="5_NUCLEOTIDASE_2"/>
    <property type="match status" value="1"/>
</dbReference>
<dbReference type="GO" id="GO:0046872">
    <property type="term" value="F:metal ion binding"/>
    <property type="evidence" value="ECO:0007669"/>
    <property type="project" value="InterPro"/>
</dbReference>
<keyword evidence="2 3" id="KW-0732">Signal</keyword>
<comment type="caution">
    <text evidence="6">The sequence shown here is derived from an EMBL/GenBank/DDBJ whole genome shotgun (WGS) entry which is preliminary data.</text>
</comment>
<dbReference type="InterPro" id="IPR029052">
    <property type="entry name" value="Metallo-depent_PP-like"/>
</dbReference>
<dbReference type="GO" id="GO:0016788">
    <property type="term" value="F:hydrolase activity, acting on ester bonds"/>
    <property type="evidence" value="ECO:0007669"/>
    <property type="project" value="InterPro"/>
</dbReference>
<dbReference type="InterPro" id="IPR036907">
    <property type="entry name" value="5'-Nucleotdase_C_sf"/>
</dbReference>
<dbReference type="SUPFAM" id="SSF55816">
    <property type="entry name" value="5'-nucleotidase (syn. UDP-sugar hydrolase), C-terminal domain"/>
    <property type="match status" value="1"/>
</dbReference>
<proteinExistence type="inferred from homology"/>
<dbReference type="PRINTS" id="PR01607">
    <property type="entry name" value="APYRASEFAMLY"/>
</dbReference>
<dbReference type="RefSeq" id="WP_106758398.1">
    <property type="nucleotide sequence ID" value="NZ_PXWF02000244.1"/>
</dbReference>
<dbReference type="Pfam" id="PF02872">
    <property type="entry name" value="5_nucleotid_C"/>
    <property type="match status" value="1"/>
</dbReference>
<dbReference type="PANTHER" id="PTHR11575:SF6">
    <property type="entry name" value="2',3'-CYCLIC-NUCLEOTIDE 2'-PHOSPHODIESTERASE_3'-NUCLEOTIDASE"/>
    <property type="match status" value="1"/>
</dbReference>
<sequence length="672" mass="72364">MRAQLRYQFGILMVPAALAGCALTSQERAPLGATATLALLETTDIHSNVVGYDYYKLAPDQSLGLERTSHLIAQARGEFPNNMLLDNGDTIQGSALADYQALAKPLACDQTLAVYRAMNHLGFEGGGIGNHEFNYGLAYLSQVTGSRFEVDGVDPARPRCAGPAFPQVLANIYSVKSKQPLFAPYRIIDKRISALDANGKPIKAALKVGIIGFTPPTILSWDKRWLDGKLYTEGVVETANKFIPEMKAKGADLIVVISHGGLNDTPYSPSMENGNYHLSKVAGVDAMLLGHSHQVFPNANSSIAQFNLPGVDKVRGLVNGVPTVMANMWGKHLGVIGLRLRFDGKNWMVQKDRTTVEARDTQLADKSFVAPDTVLAKLVAAEHAATIDYVKTPVGSTTFRMSSYFADVGDVSALAVINEAQADYVRKAVRASFPQHAALPVLAMAAPFKAGFSGVRDFTDVAAGPLGINNAADLYLFPNVLHAVKVDGAGLKAWLEKSAERFNRIDPAKTGPQELMNPAHPAYNFDSLTSNEVRYEIDVTQAPGQRIKNLIFRGVPVSASQEFLVATNNYRAGGGGNFPGLDGSKTVMASPDAVRDVLIDYVRATKTLTREKHGQARSWRFAKVSTAGPVVFHSAPGMLDLAHQAGLHNVSMLRADDGLGKGNALYGIELFK</sequence>
<dbReference type="Gene3D" id="3.60.21.10">
    <property type="match status" value="1"/>
</dbReference>
<evidence type="ECO:0000256" key="3">
    <source>
        <dbReference type="RuleBase" id="RU362119"/>
    </source>
</evidence>
<dbReference type="InterPro" id="IPR006179">
    <property type="entry name" value="5_nucleotidase/apyrase"/>
</dbReference>
<feature type="signal peptide" evidence="3">
    <location>
        <begin position="1"/>
        <end position="19"/>
    </location>
</feature>
<dbReference type="PANTHER" id="PTHR11575">
    <property type="entry name" value="5'-NUCLEOTIDASE-RELATED"/>
    <property type="match status" value="1"/>
</dbReference>
<feature type="chain" id="PRO_5015374745" evidence="3">
    <location>
        <begin position="20"/>
        <end position="672"/>
    </location>
</feature>
<reference evidence="6 7" key="1">
    <citation type="submission" date="2018-04" db="EMBL/GenBank/DDBJ databases">
        <title>Massilia violaceinigra sp. nov., a novel purple-pigmented bacterium isolated from Tianshan glacier, Xinjiang, China.</title>
        <authorList>
            <person name="Wang H."/>
        </authorList>
    </citation>
    <scope>NUCLEOTIDE SEQUENCE [LARGE SCALE GENOMIC DNA]</scope>
    <source>
        <strain evidence="6 7">B448-2</strain>
    </source>
</reference>
<evidence type="ECO:0000256" key="2">
    <source>
        <dbReference type="ARBA" id="ARBA00022729"/>
    </source>
</evidence>
<dbReference type="InterPro" id="IPR004843">
    <property type="entry name" value="Calcineurin-like_PHP"/>
</dbReference>
<dbReference type="GO" id="GO:0030288">
    <property type="term" value="C:outer membrane-bounded periplasmic space"/>
    <property type="evidence" value="ECO:0007669"/>
    <property type="project" value="TreeGrafter"/>
</dbReference>
<dbReference type="PROSITE" id="PS51257">
    <property type="entry name" value="PROKAR_LIPOPROTEIN"/>
    <property type="match status" value="1"/>
</dbReference>
<dbReference type="PROSITE" id="PS00785">
    <property type="entry name" value="5_NUCLEOTIDASE_1"/>
    <property type="match status" value="1"/>
</dbReference>
<evidence type="ECO:0000313" key="7">
    <source>
        <dbReference type="Proteomes" id="UP000241421"/>
    </source>
</evidence>
<dbReference type="GO" id="GO:0000166">
    <property type="term" value="F:nucleotide binding"/>
    <property type="evidence" value="ECO:0007669"/>
    <property type="project" value="UniProtKB-KW"/>
</dbReference>
<keyword evidence="3" id="KW-0378">Hydrolase</keyword>
<feature type="domain" description="Calcineurin-like phosphoesterase" evidence="4">
    <location>
        <begin position="41"/>
        <end position="294"/>
    </location>
</feature>
<protein>
    <submittedName>
        <fullName evidence="6">Bifunctional 2',3'-cyclic-nucleotide 2'-phosphodiesterase/3'-nucleotidase</fullName>
    </submittedName>
</protein>